<keyword evidence="1" id="KW-1133">Transmembrane helix</keyword>
<dbReference type="AlphaFoldDB" id="A0A8S1JDT3"/>
<keyword evidence="1" id="KW-0812">Transmembrane</keyword>
<name>A0A8S1JDT3_9CHLO</name>
<proteinExistence type="predicted"/>
<protein>
    <submittedName>
        <fullName evidence="2">Uncharacterized protein</fullName>
    </submittedName>
</protein>
<dbReference type="EMBL" id="CAJHUC010002773">
    <property type="protein sequence ID" value="CAD7704344.1"/>
    <property type="molecule type" value="Genomic_DNA"/>
</dbReference>
<evidence type="ECO:0000256" key="1">
    <source>
        <dbReference type="SAM" id="Phobius"/>
    </source>
</evidence>
<accession>A0A8S1JDT3</accession>
<dbReference type="Proteomes" id="UP000708148">
    <property type="component" value="Unassembled WGS sequence"/>
</dbReference>
<keyword evidence="1" id="KW-0472">Membrane</keyword>
<comment type="caution">
    <text evidence="2">The sequence shown here is derived from an EMBL/GenBank/DDBJ whole genome shotgun (WGS) entry which is preliminary data.</text>
</comment>
<evidence type="ECO:0000313" key="3">
    <source>
        <dbReference type="Proteomes" id="UP000708148"/>
    </source>
</evidence>
<gene>
    <name evidence="2" type="ORF">OSTQU699_LOCUS9699</name>
</gene>
<dbReference type="PROSITE" id="PS51257">
    <property type="entry name" value="PROKAR_LIPOPROTEIN"/>
    <property type="match status" value="1"/>
</dbReference>
<feature type="transmembrane region" description="Helical" evidence="1">
    <location>
        <begin position="6"/>
        <end position="33"/>
    </location>
</feature>
<evidence type="ECO:0000313" key="2">
    <source>
        <dbReference type="EMBL" id="CAD7704344.1"/>
    </source>
</evidence>
<reference evidence="2" key="1">
    <citation type="submission" date="2020-12" db="EMBL/GenBank/DDBJ databases">
        <authorList>
            <person name="Iha C."/>
        </authorList>
    </citation>
    <scope>NUCLEOTIDE SEQUENCE</scope>
</reference>
<sequence length="107" mass="11696">MHRWGAHILVVSISCTPVVLCLLSGLIGSLACAHFGTKARHLIGLRMSSAMNGCVSLLGVANKLRWPCEVASRPVACCWSNAFLVEPFPWAQEHPCFWKYPGATVYP</sequence>
<keyword evidence="3" id="KW-1185">Reference proteome</keyword>
<organism evidence="2 3">
    <name type="scientific">Ostreobium quekettii</name>
    <dbReference type="NCBI Taxonomy" id="121088"/>
    <lineage>
        <taxon>Eukaryota</taxon>
        <taxon>Viridiplantae</taxon>
        <taxon>Chlorophyta</taxon>
        <taxon>core chlorophytes</taxon>
        <taxon>Ulvophyceae</taxon>
        <taxon>TCBD clade</taxon>
        <taxon>Bryopsidales</taxon>
        <taxon>Ostreobineae</taxon>
        <taxon>Ostreobiaceae</taxon>
        <taxon>Ostreobium</taxon>
    </lineage>
</organism>